<dbReference type="InterPro" id="IPR029048">
    <property type="entry name" value="HSP70_C_sf"/>
</dbReference>
<dbReference type="InterPro" id="IPR013126">
    <property type="entry name" value="Hsp_70_fam"/>
</dbReference>
<dbReference type="AlphaFoldDB" id="A0AAV1LA15"/>
<dbReference type="EMBL" id="CAVLGL010000087">
    <property type="protein sequence ID" value="CAK1592325.1"/>
    <property type="molecule type" value="Genomic_DNA"/>
</dbReference>
<dbReference type="GO" id="GO:0140662">
    <property type="term" value="F:ATP-dependent protein folding chaperone"/>
    <property type="evidence" value="ECO:0007669"/>
    <property type="project" value="InterPro"/>
</dbReference>
<keyword evidence="7" id="KW-1185">Reference proteome</keyword>
<dbReference type="FunFam" id="3.30.30.30:FF:000001">
    <property type="entry name" value="heat shock 70 kDa protein-like"/>
    <property type="match status" value="1"/>
</dbReference>
<proteinExistence type="inferred from homology"/>
<dbReference type="FunFam" id="3.30.420.40:FF:000026">
    <property type="entry name" value="Heat shock protein 70"/>
    <property type="match status" value="1"/>
</dbReference>
<protein>
    <submittedName>
        <fullName evidence="6">Uncharacterized protein</fullName>
    </submittedName>
</protein>
<evidence type="ECO:0000256" key="2">
    <source>
        <dbReference type="ARBA" id="ARBA00022741"/>
    </source>
</evidence>
<feature type="region of interest" description="Disordered" evidence="5">
    <location>
        <begin position="616"/>
        <end position="639"/>
    </location>
</feature>
<dbReference type="GO" id="GO:0006950">
    <property type="term" value="P:response to stress"/>
    <property type="evidence" value="ECO:0007669"/>
    <property type="project" value="UniProtKB-ARBA"/>
</dbReference>
<evidence type="ECO:0000313" key="7">
    <source>
        <dbReference type="Proteomes" id="UP001314205"/>
    </source>
</evidence>
<dbReference type="FunFam" id="3.90.640.10:FF:000010">
    <property type="entry name" value="heat shock 70 kDa protein 14"/>
    <property type="match status" value="1"/>
</dbReference>
<dbReference type="PRINTS" id="PR00301">
    <property type="entry name" value="HEATSHOCK70"/>
</dbReference>
<dbReference type="PANTHER" id="PTHR19375">
    <property type="entry name" value="HEAT SHOCK PROTEIN 70KDA"/>
    <property type="match status" value="1"/>
</dbReference>
<dbReference type="InterPro" id="IPR029047">
    <property type="entry name" value="HSP70_peptide-bd_sf"/>
</dbReference>
<dbReference type="InterPro" id="IPR018181">
    <property type="entry name" value="Heat_shock_70_CS"/>
</dbReference>
<evidence type="ECO:0000256" key="3">
    <source>
        <dbReference type="ARBA" id="ARBA00022840"/>
    </source>
</evidence>
<gene>
    <name evidence="6" type="ORF">PARMNEM_LOCUS12316</name>
</gene>
<dbReference type="Proteomes" id="UP001314205">
    <property type="component" value="Unassembled WGS sequence"/>
</dbReference>
<dbReference type="Gene3D" id="3.30.420.40">
    <property type="match status" value="2"/>
</dbReference>
<evidence type="ECO:0000256" key="4">
    <source>
        <dbReference type="RuleBase" id="RU003322"/>
    </source>
</evidence>
<organism evidence="6 7">
    <name type="scientific">Parnassius mnemosyne</name>
    <name type="common">clouded apollo</name>
    <dbReference type="NCBI Taxonomy" id="213953"/>
    <lineage>
        <taxon>Eukaryota</taxon>
        <taxon>Metazoa</taxon>
        <taxon>Ecdysozoa</taxon>
        <taxon>Arthropoda</taxon>
        <taxon>Hexapoda</taxon>
        <taxon>Insecta</taxon>
        <taxon>Pterygota</taxon>
        <taxon>Neoptera</taxon>
        <taxon>Endopterygota</taxon>
        <taxon>Lepidoptera</taxon>
        <taxon>Glossata</taxon>
        <taxon>Ditrysia</taxon>
        <taxon>Papilionoidea</taxon>
        <taxon>Papilionidae</taxon>
        <taxon>Parnassiinae</taxon>
        <taxon>Parnassini</taxon>
        <taxon>Parnassius</taxon>
        <taxon>Driopa</taxon>
    </lineage>
</organism>
<dbReference type="NCBIfam" id="NF001413">
    <property type="entry name" value="PRK00290.1"/>
    <property type="match status" value="1"/>
</dbReference>
<dbReference type="PROSITE" id="PS00329">
    <property type="entry name" value="HSP70_2"/>
    <property type="match status" value="1"/>
</dbReference>
<comment type="similarity">
    <text evidence="1 4">Belongs to the heat shock protein 70 family.</text>
</comment>
<dbReference type="Pfam" id="PF00012">
    <property type="entry name" value="HSP70"/>
    <property type="match status" value="1"/>
</dbReference>
<dbReference type="GO" id="GO:0005524">
    <property type="term" value="F:ATP binding"/>
    <property type="evidence" value="ECO:0007669"/>
    <property type="project" value="UniProtKB-KW"/>
</dbReference>
<name>A0AAV1LA15_9NEOP</name>
<dbReference type="Gene3D" id="1.20.1270.10">
    <property type="match status" value="1"/>
</dbReference>
<dbReference type="Gene3D" id="2.60.34.10">
    <property type="entry name" value="Substrate Binding Domain Of DNAk, Chain A, domain 1"/>
    <property type="match status" value="1"/>
</dbReference>
<feature type="compositionally biased region" description="Basic and acidic residues" evidence="5">
    <location>
        <begin position="616"/>
        <end position="626"/>
    </location>
</feature>
<dbReference type="Gene3D" id="3.30.30.30">
    <property type="match status" value="1"/>
</dbReference>
<dbReference type="Gene3D" id="3.90.640.10">
    <property type="entry name" value="Actin, Chain A, domain 4"/>
    <property type="match status" value="1"/>
</dbReference>
<reference evidence="6 7" key="1">
    <citation type="submission" date="2023-11" db="EMBL/GenBank/DDBJ databases">
        <authorList>
            <person name="Hedman E."/>
            <person name="Englund M."/>
            <person name="Stromberg M."/>
            <person name="Nyberg Akerstrom W."/>
            <person name="Nylinder S."/>
            <person name="Jareborg N."/>
            <person name="Kallberg Y."/>
            <person name="Kronander E."/>
        </authorList>
    </citation>
    <scope>NUCLEOTIDE SEQUENCE [LARGE SCALE GENOMIC DNA]</scope>
</reference>
<sequence length="639" mass="71973">MVAIGIDLGTTSSCVAVWRKGTVKVITNEQGNRTTPSYVAFTNNERLIGEPAKNQAMANAANTIFGAKRLIGRRYDDVTVQMNLRHWPFQVANDNGKPKVKVCYKNQSRAFAPEEISAMILFRMKEAAEAYLGEKVNDVVITVPAYFNDGQRQATKAAGAIAGFNVLRIVNEPTAAALAYWLNRNFKGKRNVVIYDLGGGTFDVSVMTISEGPVYEVKSTAGNTRLGGDDFDNRLAAYFAEDFRKRYGKEILGNAKAFRRLKTAAERVKRYLSSAIEATVHIESLNDDIDYYGKVTRSLFEDLCSDLFTDTLRPLEQALRDARMKKDNINDVILIGGSTRIPKIRSLVQEFFKGHTLSSTINPEETVACGAAIKAAILSGDRHEKIQDLLLVDVVPLSLGVETARGMMYKIIDRNTPIPCRKTKDLTTLEDYQRSMTIEIFEGERSLTKDNNLLGVFELNDIPPAPRGVAKVDITFDVDANGILSVFAQERSTGINNCLVVTKDHRLKQKEIKKMIADAETFKEEDTENKRRLEVRNQLEGYVYSVKQSVADNIEKLSANEVSKFTKECDEAIEWIEKNPDCLREEYEKKMSELLIRWTCMMSKFCDFLRHRAKRQKSESKSEFEVHSPTTIEEMDNGE</sequence>
<dbReference type="SUPFAM" id="SSF100920">
    <property type="entry name" value="Heat shock protein 70kD (HSP70), peptide-binding domain"/>
    <property type="match status" value="1"/>
</dbReference>
<dbReference type="PROSITE" id="PS01036">
    <property type="entry name" value="HSP70_3"/>
    <property type="match status" value="1"/>
</dbReference>
<evidence type="ECO:0000256" key="1">
    <source>
        <dbReference type="ARBA" id="ARBA00007381"/>
    </source>
</evidence>
<keyword evidence="2 4" id="KW-0547">Nucleotide-binding</keyword>
<comment type="caution">
    <text evidence="6">The sequence shown here is derived from an EMBL/GenBank/DDBJ whole genome shotgun (WGS) entry which is preliminary data.</text>
</comment>
<dbReference type="SUPFAM" id="SSF53067">
    <property type="entry name" value="Actin-like ATPase domain"/>
    <property type="match status" value="2"/>
</dbReference>
<keyword evidence="3 4" id="KW-0067">ATP-binding</keyword>
<dbReference type="PROSITE" id="PS00297">
    <property type="entry name" value="HSP70_1"/>
    <property type="match status" value="1"/>
</dbReference>
<dbReference type="SUPFAM" id="SSF100934">
    <property type="entry name" value="Heat shock protein 70kD (HSP70), C-terminal subdomain"/>
    <property type="match status" value="1"/>
</dbReference>
<evidence type="ECO:0000256" key="5">
    <source>
        <dbReference type="SAM" id="MobiDB-lite"/>
    </source>
</evidence>
<dbReference type="InterPro" id="IPR043129">
    <property type="entry name" value="ATPase_NBD"/>
</dbReference>
<dbReference type="FunFam" id="2.60.34.10:FF:000023">
    <property type="entry name" value="70 kDa heat shock cognate protein"/>
    <property type="match status" value="1"/>
</dbReference>
<evidence type="ECO:0000313" key="6">
    <source>
        <dbReference type="EMBL" id="CAK1592325.1"/>
    </source>
</evidence>
<accession>A0AAV1LA15</accession>